<reference evidence="10 11" key="1">
    <citation type="submission" date="2024-08" db="EMBL/GenBank/DDBJ databases">
        <title>Gnathostoma spinigerum genome.</title>
        <authorList>
            <person name="Gonzalez-Bertolin B."/>
            <person name="Monzon S."/>
            <person name="Zaballos A."/>
            <person name="Jimenez P."/>
            <person name="Dekumyoy P."/>
            <person name="Varona S."/>
            <person name="Cuesta I."/>
            <person name="Sumanam S."/>
            <person name="Adisakwattana P."/>
            <person name="Gasser R.B."/>
            <person name="Hernandez-Gonzalez A."/>
            <person name="Young N.D."/>
            <person name="Perteguer M.J."/>
        </authorList>
    </citation>
    <scope>NUCLEOTIDE SEQUENCE [LARGE SCALE GENOMIC DNA]</scope>
    <source>
        <strain evidence="10">AL3</strain>
        <tissue evidence="10">Liver</tissue>
    </source>
</reference>
<dbReference type="EMBL" id="JBGFUD010002233">
    <property type="protein sequence ID" value="MFH4977349.1"/>
    <property type="molecule type" value="Genomic_DNA"/>
</dbReference>
<dbReference type="HAMAP" id="MF_00152">
    <property type="entry name" value="Nfo"/>
    <property type="match status" value="1"/>
</dbReference>
<dbReference type="GO" id="GO:0006281">
    <property type="term" value="P:DNA repair"/>
    <property type="evidence" value="ECO:0007669"/>
    <property type="project" value="UniProtKB-KW"/>
</dbReference>
<dbReference type="PANTHER" id="PTHR21445:SF0">
    <property type="entry name" value="APURINIC-APYRIMIDINIC ENDONUCLEASE"/>
    <property type="match status" value="1"/>
</dbReference>
<protein>
    <recommendedName>
        <fullName evidence="9">Xylose isomerase-like TIM barrel domain-containing protein</fullName>
    </recommendedName>
</protein>
<evidence type="ECO:0000256" key="1">
    <source>
        <dbReference type="ARBA" id="ARBA00001947"/>
    </source>
</evidence>
<comment type="similarity">
    <text evidence="2">Belongs to the AP endonuclease 2 family.</text>
</comment>
<organism evidence="10 11">
    <name type="scientific">Gnathostoma spinigerum</name>
    <dbReference type="NCBI Taxonomy" id="75299"/>
    <lineage>
        <taxon>Eukaryota</taxon>
        <taxon>Metazoa</taxon>
        <taxon>Ecdysozoa</taxon>
        <taxon>Nematoda</taxon>
        <taxon>Chromadorea</taxon>
        <taxon>Rhabditida</taxon>
        <taxon>Spirurina</taxon>
        <taxon>Gnathostomatomorpha</taxon>
        <taxon>Gnathostomatoidea</taxon>
        <taxon>Gnathostomatidae</taxon>
        <taxon>Gnathostoma</taxon>
    </lineage>
</organism>
<dbReference type="PROSITE" id="PS00731">
    <property type="entry name" value="AP_NUCLEASE_F2_3"/>
    <property type="match status" value="1"/>
</dbReference>
<dbReference type="InterPro" id="IPR018246">
    <property type="entry name" value="AP_endonuc_F2_Zn_BS"/>
</dbReference>
<dbReference type="Proteomes" id="UP001608902">
    <property type="component" value="Unassembled WGS sequence"/>
</dbReference>
<dbReference type="SUPFAM" id="SSF51658">
    <property type="entry name" value="Xylose isomerase-like"/>
    <property type="match status" value="1"/>
</dbReference>
<keyword evidence="7" id="KW-0234">DNA repair</keyword>
<dbReference type="PROSITE" id="PS00729">
    <property type="entry name" value="AP_NUCLEASE_F2_1"/>
    <property type="match status" value="1"/>
</dbReference>
<dbReference type="GO" id="GO:0046872">
    <property type="term" value="F:metal ion binding"/>
    <property type="evidence" value="ECO:0007669"/>
    <property type="project" value="UniProtKB-KW"/>
</dbReference>
<dbReference type="NCBIfam" id="NF002199">
    <property type="entry name" value="PRK01060.1-4"/>
    <property type="match status" value="1"/>
</dbReference>
<evidence type="ECO:0000313" key="11">
    <source>
        <dbReference type="Proteomes" id="UP001608902"/>
    </source>
</evidence>
<evidence type="ECO:0000256" key="4">
    <source>
        <dbReference type="ARBA" id="ARBA00022763"/>
    </source>
</evidence>
<dbReference type="GO" id="GO:0016787">
    <property type="term" value="F:hydrolase activity"/>
    <property type="evidence" value="ECO:0007669"/>
    <property type="project" value="UniProtKB-KW"/>
</dbReference>
<dbReference type="InterPro" id="IPR013022">
    <property type="entry name" value="Xyl_isomerase-like_TIM-brl"/>
</dbReference>
<proteinExistence type="inferred from homology"/>
<evidence type="ECO:0000256" key="7">
    <source>
        <dbReference type="ARBA" id="ARBA00023204"/>
    </source>
</evidence>
<accession>A0ABD6EGT5</accession>
<keyword evidence="5" id="KW-0378">Hydrolase</keyword>
<dbReference type="AlphaFoldDB" id="A0ABD6EGT5"/>
<gene>
    <name evidence="10" type="ORF">AB6A40_004058</name>
</gene>
<dbReference type="Gene3D" id="3.20.20.150">
    <property type="entry name" value="Divalent-metal-dependent TIM barrel enzymes"/>
    <property type="match status" value="1"/>
</dbReference>
<name>A0ABD6EGT5_9BILA</name>
<dbReference type="InterPro" id="IPR001719">
    <property type="entry name" value="AP_endonuc_2"/>
</dbReference>
<evidence type="ECO:0000259" key="9">
    <source>
        <dbReference type="Pfam" id="PF01261"/>
    </source>
</evidence>
<evidence type="ECO:0000256" key="2">
    <source>
        <dbReference type="ARBA" id="ARBA00005340"/>
    </source>
</evidence>
<feature type="compositionally biased region" description="Basic and acidic residues" evidence="8">
    <location>
        <begin position="63"/>
        <end position="76"/>
    </location>
</feature>
<dbReference type="CDD" id="cd00019">
    <property type="entry name" value="AP2Ec"/>
    <property type="match status" value="1"/>
</dbReference>
<sequence>MKTVRKRATGNGKQTRKRKRGTKMEVTGGDVASKEDSLVEIEASNPKRSRKSESMKACSSENNENKKNVGASEKHSSRVSKVVDAANNSKKLIGYHVSSAGGVSNAVFRAVEDSCRAFALFIGSSRSWKSLPLSEDEVSKFEEAIKETAFPLENIVPHSAYIMNIASLESEILSKSRQKMIEECKNCERLQLSLYNFHPGSSSGKGSKEDAINNVIESINIIHNETGSVILLVETMAGQGSTLCGKFEDIATIIKGVNNKSRIGVCIDTCHIFAAGYDIRSKEEYEKTMEKFDSIIGFSYLRALHLNDSKGPLGSNLDRHENIGRGKIGIAGFKNFMADPRFDSIPMVLETPECDYTNEMVKLYSCC</sequence>
<evidence type="ECO:0000256" key="3">
    <source>
        <dbReference type="ARBA" id="ARBA00022723"/>
    </source>
</evidence>
<dbReference type="PANTHER" id="PTHR21445">
    <property type="entry name" value="ENDONUCLEASE IV ENDODEOXYRIBONUCLEASE IV"/>
    <property type="match status" value="1"/>
</dbReference>
<feature type="region of interest" description="Disordered" evidence="8">
    <location>
        <begin position="1"/>
        <end position="79"/>
    </location>
</feature>
<evidence type="ECO:0000256" key="5">
    <source>
        <dbReference type="ARBA" id="ARBA00022801"/>
    </source>
</evidence>
<comment type="caution">
    <text evidence="10">The sequence shown here is derived from an EMBL/GenBank/DDBJ whole genome shotgun (WGS) entry which is preliminary data.</text>
</comment>
<dbReference type="InterPro" id="IPR036237">
    <property type="entry name" value="Xyl_isomerase-like_sf"/>
</dbReference>
<comment type="cofactor">
    <cofactor evidence="1">
        <name>Zn(2+)</name>
        <dbReference type="ChEBI" id="CHEBI:29105"/>
    </cofactor>
</comment>
<dbReference type="PROSITE" id="PS51432">
    <property type="entry name" value="AP_NUCLEASE_F2_4"/>
    <property type="match status" value="1"/>
</dbReference>
<keyword evidence="3" id="KW-0479">Metal-binding</keyword>
<dbReference type="PROSITE" id="PS00730">
    <property type="entry name" value="AP_NUCLEASE_F2_2"/>
    <property type="match status" value="1"/>
</dbReference>
<dbReference type="FunFam" id="3.20.20.150:FF:000001">
    <property type="entry name" value="Probable endonuclease 4"/>
    <property type="match status" value="1"/>
</dbReference>
<keyword evidence="4" id="KW-0227">DNA damage</keyword>
<dbReference type="Pfam" id="PF01261">
    <property type="entry name" value="AP_endonuc_2"/>
    <property type="match status" value="1"/>
</dbReference>
<keyword evidence="11" id="KW-1185">Reference proteome</keyword>
<dbReference type="SMART" id="SM00518">
    <property type="entry name" value="AP2Ec"/>
    <property type="match status" value="1"/>
</dbReference>
<dbReference type="NCBIfam" id="TIGR00587">
    <property type="entry name" value="nfo"/>
    <property type="match status" value="1"/>
</dbReference>
<feature type="domain" description="Xylose isomerase-like TIM barrel" evidence="9">
    <location>
        <begin position="115"/>
        <end position="352"/>
    </location>
</feature>
<evidence type="ECO:0000313" key="10">
    <source>
        <dbReference type="EMBL" id="MFH4977349.1"/>
    </source>
</evidence>
<feature type="compositionally biased region" description="Basic residues" evidence="8">
    <location>
        <begin position="1"/>
        <end position="21"/>
    </location>
</feature>
<evidence type="ECO:0000256" key="6">
    <source>
        <dbReference type="ARBA" id="ARBA00022833"/>
    </source>
</evidence>
<keyword evidence="6" id="KW-0862">Zinc</keyword>
<evidence type="ECO:0000256" key="8">
    <source>
        <dbReference type="SAM" id="MobiDB-lite"/>
    </source>
</evidence>